<dbReference type="PANTHER" id="PTHR11080">
    <property type="entry name" value="PYRAZINAMIDASE/NICOTINAMIDASE"/>
    <property type="match status" value="1"/>
</dbReference>
<evidence type="ECO:0008006" key="5">
    <source>
        <dbReference type="Google" id="ProtNLM"/>
    </source>
</evidence>
<dbReference type="GO" id="GO:0016787">
    <property type="term" value="F:hydrolase activity"/>
    <property type="evidence" value="ECO:0007669"/>
    <property type="project" value="UniProtKB-KW"/>
</dbReference>
<evidence type="ECO:0000313" key="4">
    <source>
        <dbReference type="Proteomes" id="UP000034794"/>
    </source>
</evidence>
<dbReference type="Gene3D" id="3.40.50.850">
    <property type="entry name" value="Isochorismatase-like"/>
    <property type="match status" value="1"/>
</dbReference>
<accession>A0A0G1SIU8</accession>
<sequence>MTPTLYSPSDVAKLYTPRSQFVTDGMKNRTKLTAFEDKRKVALLTVDGQWDFVSTTGELPVPGATEDMQRLINFIYRNVDQITSNYMSMDDHPPFAIFFPTWWRNRNGEAPGNKDYVAISYADIKSGAWKPIIDPLWSTDYVKKLETQAKKPLMIWPFHCLQGTPGQSLVAALSEAIMYHSAARGSQPTRISKGTNPRTEHYGIFKAEIEDPKDVSTQLNTAVLDAIAKHDLIYVAGEAKSHCVLETMSQLVGYFGRTQPETIKKIRFLMDCTSSVKHPSIDFEAIANTELDKMVQKGVVLVNSTDPIR</sequence>
<comment type="similarity">
    <text evidence="1">Belongs to the isochorismatase family.</text>
</comment>
<dbReference type="InterPro" id="IPR036380">
    <property type="entry name" value="Isochorismatase-like_sf"/>
</dbReference>
<protein>
    <recommendedName>
        <fullName evidence="5">Nicotinamidase</fullName>
    </recommendedName>
</protein>
<dbReference type="AlphaFoldDB" id="A0A0G1SIU8"/>
<name>A0A0G1SIU8_9BACT</name>
<keyword evidence="2" id="KW-0378">Hydrolase</keyword>
<reference evidence="3 4" key="1">
    <citation type="journal article" date="2015" name="Nature">
        <title>rRNA introns, odd ribosomes, and small enigmatic genomes across a large radiation of phyla.</title>
        <authorList>
            <person name="Brown C.T."/>
            <person name="Hug L.A."/>
            <person name="Thomas B.C."/>
            <person name="Sharon I."/>
            <person name="Castelle C.J."/>
            <person name="Singh A."/>
            <person name="Wilkins M.J."/>
            <person name="Williams K.H."/>
            <person name="Banfield J.F."/>
        </authorList>
    </citation>
    <scope>NUCLEOTIDE SEQUENCE [LARGE SCALE GENOMIC DNA]</scope>
</reference>
<evidence type="ECO:0000313" key="3">
    <source>
        <dbReference type="EMBL" id="KKU33235.1"/>
    </source>
</evidence>
<proteinExistence type="inferred from homology"/>
<gene>
    <name evidence="3" type="ORF">UX47_C0005G0037</name>
</gene>
<dbReference type="Proteomes" id="UP000034794">
    <property type="component" value="Unassembled WGS sequence"/>
</dbReference>
<comment type="caution">
    <text evidence="3">The sequence shown here is derived from an EMBL/GenBank/DDBJ whole genome shotgun (WGS) entry which is preliminary data.</text>
</comment>
<dbReference type="PATRIC" id="fig|1618381.3.peg.522"/>
<dbReference type="SUPFAM" id="SSF52499">
    <property type="entry name" value="Isochorismatase-like hydrolases"/>
    <property type="match status" value="1"/>
</dbReference>
<organism evidence="3 4">
    <name type="scientific">Candidatus Collierbacteria bacterium GW2011_GWA2_46_26</name>
    <dbReference type="NCBI Taxonomy" id="1618381"/>
    <lineage>
        <taxon>Bacteria</taxon>
        <taxon>Candidatus Collieribacteriota</taxon>
    </lineage>
</organism>
<dbReference type="PANTHER" id="PTHR11080:SF2">
    <property type="entry name" value="LD05707P"/>
    <property type="match status" value="1"/>
</dbReference>
<evidence type="ECO:0000256" key="2">
    <source>
        <dbReference type="ARBA" id="ARBA00022801"/>
    </source>
</evidence>
<dbReference type="EMBL" id="LCMI01000005">
    <property type="protein sequence ID" value="KKU33235.1"/>
    <property type="molecule type" value="Genomic_DNA"/>
</dbReference>
<evidence type="ECO:0000256" key="1">
    <source>
        <dbReference type="ARBA" id="ARBA00006336"/>
    </source>
</evidence>
<dbReference type="InterPro" id="IPR052347">
    <property type="entry name" value="Isochorismatase_Nicotinamidase"/>
</dbReference>